<sequence>MEFSEDGFLEELLAPKGESWTTFSSGETEFLPSVSWDFDSFDGNPTLGLPTSNLSHSLVGFPFPPPPHELHCPLSLTHQSYPFFDVEAPFGLQHHSSLHVEDQQPQSLCKGKVEMDMGDMLGKKKSKSNKLQGQPSKNLMAERRRRKRLNDRLSMLRSIVPKISKVTLLSPLFLINFIIFCNSCNNNGEHNQMDRTSILGDTIDYMKELLERINKLQEEETSQPILLSNLKEEKPNQVLFDVERRGDTDTRIDICCATKPGLVFSTVSTLEALGLEIQQCVISCFNDFSMQASCSEVAEQRTMISSEDIKQSLFRNAGYCGRCQQNQ</sequence>
<reference evidence="7 8" key="1">
    <citation type="journal article" date="2024" name="G3 (Bethesda)">
        <title>Genome assembly of Hibiscus sabdariffa L. provides insights into metabolisms of medicinal natural products.</title>
        <authorList>
            <person name="Kim T."/>
        </authorList>
    </citation>
    <scope>NUCLEOTIDE SEQUENCE [LARGE SCALE GENOMIC DNA]</scope>
    <source>
        <strain evidence="7">TK-2024</strain>
        <tissue evidence="7">Old leaves</tissue>
    </source>
</reference>
<organism evidence="7 8">
    <name type="scientific">Hibiscus sabdariffa</name>
    <name type="common">roselle</name>
    <dbReference type="NCBI Taxonomy" id="183260"/>
    <lineage>
        <taxon>Eukaryota</taxon>
        <taxon>Viridiplantae</taxon>
        <taxon>Streptophyta</taxon>
        <taxon>Embryophyta</taxon>
        <taxon>Tracheophyta</taxon>
        <taxon>Spermatophyta</taxon>
        <taxon>Magnoliopsida</taxon>
        <taxon>eudicotyledons</taxon>
        <taxon>Gunneridae</taxon>
        <taxon>Pentapetalae</taxon>
        <taxon>rosids</taxon>
        <taxon>malvids</taxon>
        <taxon>Malvales</taxon>
        <taxon>Malvaceae</taxon>
        <taxon>Malvoideae</taxon>
        <taxon>Hibiscus</taxon>
    </lineage>
</organism>
<keyword evidence="3" id="KW-0238">DNA-binding</keyword>
<accession>A0ABR2QV22</accession>
<dbReference type="PROSITE" id="PS50888">
    <property type="entry name" value="BHLH"/>
    <property type="match status" value="1"/>
</dbReference>
<keyword evidence="5" id="KW-0539">Nucleus</keyword>
<dbReference type="Pfam" id="PF00010">
    <property type="entry name" value="HLH"/>
    <property type="match status" value="1"/>
</dbReference>
<evidence type="ECO:0000256" key="3">
    <source>
        <dbReference type="ARBA" id="ARBA00023125"/>
    </source>
</evidence>
<dbReference type="Proteomes" id="UP001396334">
    <property type="component" value="Unassembled WGS sequence"/>
</dbReference>
<feature type="domain" description="BHLH" evidence="6">
    <location>
        <begin position="133"/>
        <end position="209"/>
    </location>
</feature>
<keyword evidence="2" id="KW-0805">Transcription regulation</keyword>
<dbReference type="Pfam" id="PF22754">
    <property type="entry name" value="bHLH-TF_ACT-like_plant"/>
    <property type="match status" value="1"/>
</dbReference>
<dbReference type="PANTHER" id="PTHR31945:SF15">
    <property type="entry name" value="TRANSCRIPTION FACTOR BHLH61-RELATED"/>
    <property type="match status" value="1"/>
</dbReference>
<dbReference type="SUPFAM" id="SSF47459">
    <property type="entry name" value="HLH, helix-loop-helix DNA-binding domain"/>
    <property type="match status" value="1"/>
</dbReference>
<evidence type="ECO:0000256" key="1">
    <source>
        <dbReference type="ARBA" id="ARBA00004123"/>
    </source>
</evidence>
<dbReference type="Gene3D" id="4.10.280.10">
    <property type="entry name" value="Helix-loop-helix DNA-binding domain"/>
    <property type="match status" value="1"/>
</dbReference>
<name>A0ABR2QV22_9ROSI</name>
<evidence type="ECO:0000259" key="6">
    <source>
        <dbReference type="PROSITE" id="PS50888"/>
    </source>
</evidence>
<evidence type="ECO:0000256" key="2">
    <source>
        <dbReference type="ARBA" id="ARBA00023015"/>
    </source>
</evidence>
<comment type="subcellular location">
    <subcellularLocation>
        <location evidence="1">Nucleus</location>
    </subcellularLocation>
</comment>
<dbReference type="InterPro" id="IPR036638">
    <property type="entry name" value="HLH_DNA-bd_sf"/>
</dbReference>
<dbReference type="InterPro" id="IPR054502">
    <property type="entry name" value="bHLH-TF_ACT-like_plant"/>
</dbReference>
<dbReference type="PANTHER" id="PTHR31945">
    <property type="entry name" value="TRANSCRIPTION FACTOR SCREAM2-RELATED"/>
    <property type="match status" value="1"/>
</dbReference>
<evidence type="ECO:0000313" key="7">
    <source>
        <dbReference type="EMBL" id="KAK9004448.1"/>
    </source>
</evidence>
<protein>
    <recommendedName>
        <fullName evidence="6">BHLH domain-containing protein</fullName>
    </recommendedName>
</protein>
<keyword evidence="4" id="KW-0804">Transcription</keyword>
<evidence type="ECO:0000256" key="5">
    <source>
        <dbReference type="ARBA" id="ARBA00023242"/>
    </source>
</evidence>
<dbReference type="SMART" id="SM00353">
    <property type="entry name" value="HLH"/>
    <property type="match status" value="1"/>
</dbReference>
<dbReference type="EMBL" id="JBBPBN010000031">
    <property type="protein sequence ID" value="KAK9004448.1"/>
    <property type="molecule type" value="Genomic_DNA"/>
</dbReference>
<dbReference type="InterPro" id="IPR011598">
    <property type="entry name" value="bHLH_dom"/>
</dbReference>
<proteinExistence type="predicted"/>
<evidence type="ECO:0000256" key="4">
    <source>
        <dbReference type="ARBA" id="ARBA00023163"/>
    </source>
</evidence>
<dbReference type="InterPro" id="IPR051358">
    <property type="entry name" value="TF_AMS/ICE1/BHLH6-like"/>
</dbReference>
<gene>
    <name evidence="7" type="ORF">V6N11_002248</name>
</gene>
<evidence type="ECO:0000313" key="8">
    <source>
        <dbReference type="Proteomes" id="UP001396334"/>
    </source>
</evidence>
<keyword evidence="8" id="KW-1185">Reference proteome</keyword>
<comment type="caution">
    <text evidence="7">The sequence shown here is derived from an EMBL/GenBank/DDBJ whole genome shotgun (WGS) entry which is preliminary data.</text>
</comment>